<reference evidence="2" key="1">
    <citation type="submission" date="2023-03" db="EMBL/GenBank/DDBJ databases">
        <title>Massive genome expansion in bonnet fungi (Mycena s.s.) driven by repeated elements and novel gene families across ecological guilds.</title>
        <authorList>
            <consortium name="Lawrence Berkeley National Laboratory"/>
            <person name="Harder C.B."/>
            <person name="Miyauchi S."/>
            <person name="Viragh M."/>
            <person name="Kuo A."/>
            <person name="Thoen E."/>
            <person name="Andreopoulos B."/>
            <person name="Lu D."/>
            <person name="Skrede I."/>
            <person name="Drula E."/>
            <person name="Henrissat B."/>
            <person name="Morin E."/>
            <person name="Kohler A."/>
            <person name="Barry K."/>
            <person name="LaButti K."/>
            <person name="Morin E."/>
            <person name="Salamov A."/>
            <person name="Lipzen A."/>
            <person name="Mereny Z."/>
            <person name="Hegedus B."/>
            <person name="Baldrian P."/>
            <person name="Stursova M."/>
            <person name="Weitz H."/>
            <person name="Taylor A."/>
            <person name="Grigoriev I.V."/>
            <person name="Nagy L.G."/>
            <person name="Martin F."/>
            <person name="Kauserud H."/>
        </authorList>
    </citation>
    <scope>NUCLEOTIDE SEQUENCE</scope>
    <source>
        <strain evidence="2">CBHHK067</strain>
    </source>
</reference>
<dbReference type="EMBL" id="JARKIE010000008">
    <property type="protein sequence ID" value="KAJ7705499.1"/>
    <property type="molecule type" value="Genomic_DNA"/>
</dbReference>
<gene>
    <name evidence="2" type="ORF">B0H17DRAFT_1126315</name>
</gene>
<feature type="region of interest" description="Disordered" evidence="1">
    <location>
        <begin position="1"/>
        <end position="68"/>
    </location>
</feature>
<evidence type="ECO:0000313" key="2">
    <source>
        <dbReference type="EMBL" id="KAJ7705499.1"/>
    </source>
</evidence>
<accession>A0AAD7GUK5</accession>
<protein>
    <submittedName>
        <fullName evidence="2">Uncharacterized protein</fullName>
    </submittedName>
</protein>
<dbReference type="InterPro" id="IPR032675">
    <property type="entry name" value="LRR_dom_sf"/>
</dbReference>
<sequence>MSTTRAQNNYNPSRVRRGGGASRRSQRGGQGGGAGGQGGGQGGGRRGGRGGGRGGGRAGGGSGYTPYVSPTFSAQEKAYFYRSPAPDMNDKLTQPGLKSNHLYEHMRTIASNTQLATGLESLSLGDSDTGNGYHLSDAAVQALICAVPNLRVLSLDACTQLTDATLMMALARCPRLELVRLTGNDKVRGKVTPQCLKDIKTQASLAPALKELVLYNQTYELDKEAKALTATRSGLALKTGETLGDGIGANYLAAMTGGCDLKTYYRGKLAAVDVDEGLFGPDAYGFPDFGFF</sequence>
<feature type="compositionally biased region" description="Polar residues" evidence="1">
    <location>
        <begin position="1"/>
        <end position="12"/>
    </location>
</feature>
<evidence type="ECO:0000256" key="1">
    <source>
        <dbReference type="SAM" id="MobiDB-lite"/>
    </source>
</evidence>
<dbReference type="Gene3D" id="3.80.10.10">
    <property type="entry name" value="Ribonuclease Inhibitor"/>
    <property type="match status" value="1"/>
</dbReference>
<comment type="caution">
    <text evidence="2">The sequence shown here is derived from an EMBL/GenBank/DDBJ whole genome shotgun (WGS) entry which is preliminary data.</text>
</comment>
<dbReference type="Proteomes" id="UP001221757">
    <property type="component" value="Unassembled WGS sequence"/>
</dbReference>
<proteinExistence type="predicted"/>
<dbReference type="AlphaFoldDB" id="A0AAD7GUK5"/>
<evidence type="ECO:0000313" key="3">
    <source>
        <dbReference type="Proteomes" id="UP001221757"/>
    </source>
</evidence>
<organism evidence="2 3">
    <name type="scientific">Mycena rosella</name>
    <name type="common">Pink bonnet</name>
    <name type="synonym">Agaricus rosellus</name>
    <dbReference type="NCBI Taxonomy" id="1033263"/>
    <lineage>
        <taxon>Eukaryota</taxon>
        <taxon>Fungi</taxon>
        <taxon>Dikarya</taxon>
        <taxon>Basidiomycota</taxon>
        <taxon>Agaricomycotina</taxon>
        <taxon>Agaricomycetes</taxon>
        <taxon>Agaricomycetidae</taxon>
        <taxon>Agaricales</taxon>
        <taxon>Marasmiineae</taxon>
        <taxon>Mycenaceae</taxon>
        <taxon>Mycena</taxon>
    </lineage>
</organism>
<keyword evidence="3" id="KW-1185">Reference proteome</keyword>
<name>A0AAD7GUK5_MYCRO</name>
<feature type="compositionally biased region" description="Gly residues" evidence="1">
    <location>
        <begin position="28"/>
        <end position="63"/>
    </location>
</feature>
<dbReference type="SUPFAM" id="SSF52047">
    <property type="entry name" value="RNI-like"/>
    <property type="match status" value="1"/>
</dbReference>